<proteinExistence type="inferred from homology"/>
<keyword evidence="10 11" id="KW-0407">Ion channel</keyword>
<evidence type="ECO:0000256" key="12">
    <source>
        <dbReference type="SAM" id="Phobius"/>
    </source>
</evidence>
<evidence type="ECO:0000256" key="5">
    <source>
        <dbReference type="ARBA" id="ARBA00022989"/>
    </source>
</evidence>
<dbReference type="GO" id="GO:0005886">
    <property type="term" value="C:plasma membrane"/>
    <property type="evidence" value="ECO:0007669"/>
    <property type="project" value="TreeGrafter"/>
</dbReference>
<dbReference type="RefSeq" id="XP_066926935.1">
    <property type="nucleotide sequence ID" value="XM_067070834.1"/>
</dbReference>
<dbReference type="AlphaFoldDB" id="A0A7M6DRL0"/>
<keyword evidence="6" id="KW-0915">Sodium</keyword>
<evidence type="ECO:0000256" key="11">
    <source>
        <dbReference type="RuleBase" id="RU000679"/>
    </source>
</evidence>
<keyword evidence="3 11" id="KW-0894">Sodium channel</keyword>
<keyword evidence="7 11" id="KW-0406">Ion transport</keyword>
<keyword evidence="9 11" id="KW-0739">Sodium transport</keyword>
<evidence type="ECO:0000256" key="6">
    <source>
        <dbReference type="ARBA" id="ARBA00023053"/>
    </source>
</evidence>
<sequence length="468" mass="53793">MMGNEKEEQRKKSEVDDTKNKLIEKSEEYSSSFSIHGLSRTIHTNSRLERTFWVIALLISLTVAFFMLRQLFEKLWQQNVYVEESSHVTSVNTFPVVTICTALISQIDLFCGRPADDLVPAHMGTSCNAPGFWNPKTDSNDKTREPVYVFEIIPSIGSQELETQMDINIECPKPDGNCKMKYITLEYFKLDQQHPKVCFQWNHNNNFNNSNNLIDLHVIRDSGDIFYLYVHDYDENPMHIPQPIAISPKMNAAVFFEKKIFKRMNRDPPNACVSNLYNNSKNIFPGRYTREACMNTYKCLKVLEKCGDVLDLCRDYISKENLEKYWAKYTDDQLEYTLPIAQECIYKGYESGEFQASDTDCPMACQRTKYIASTSVVQRNDKDTKGFVLSFSYKEKNVYQVLEEKEVYTWEDFVSGIGGMIGLFCGFSVLSIAELLVFLGLKAVALVKYCRNKPAGGLESGRVTFSKK</sequence>
<evidence type="ECO:0000256" key="8">
    <source>
        <dbReference type="ARBA" id="ARBA00023136"/>
    </source>
</evidence>
<evidence type="ECO:0000313" key="14">
    <source>
        <dbReference type="Proteomes" id="UP000594262"/>
    </source>
</evidence>
<keyword evidence="8 12" id="KW-0472">Membrane</keyword>
<keyword evidence="2 11" id="KW-0813">Transport</keyword>
<dbReference type="Gene3D" id="1.10.287.770">
    <property type="entry name" value="YojJ-like"/>
    <property type="match status" value="1"/>
</dbReference>
<evidence type="ECO:0000256" key="2">
    <source>
        <dbReference type="ARBA" id="ARBA00022448"/>
    </source>
</evidence>
<evidence type="ECO:0000256" key="1">
    <source>
        <dbReference type="ARBA" id="ARBA00004141"/>
    </source>
</evidence>
<keyword evidence="5 12" id="KW-1133">Transmembrane helix</keyword>
<evidence type="ECO:0000256" key="7">
    <source>
        <dbReference type="ARBA" id="ARBA00023065"/>
    </source>
</evidence>
<accession>A0A7M6DRL0</accession>
<dbReference type="GO" id="GO:0015280">
    <property type="term" value="F:ligand-gated sodium channel activity"/>
    <property type="evidence" value="ECO:0007669"/>
    <property type="project" value="TreeGrafter"/>
</dbReference>
<reference evidence="13" key="1">
    <citation type="submission" date="2021-01" db="UniProtKB">
        <authorList>
            <consortium name="EnsemblMetazoa"/>
        </authorList>
    </citation>
    <scope>IDENTIFICATION</scope>
</reference>
<dbReference type="OrthoDB" id="6021021at2759"/>
<evidence type="ECO:0000313" key="13">
    <source>
        <dbReference type="EnsemblMetazoa" id="CLYHEMP025317.1"/>
    </source>
</evidence>
<comment type="subcellular location">
    <subcellularLocation>
        <location evidence="1">Membrane</location>
        <topology evidence="1">Multi-pass membrane protein</topology>
    </subcellularLocation>
</comment>
<dbReference type="PRINTS" id="PR01078">
    <property type="entry name" value="AMINACHANNEL"/>
</dbReference>
<name>A0A7M6DRL0_9CNID</name>
<feature type="transmembrane region" description="Helical" evidence="12">
    <location>
        <begin position="417"/>
        <end position="441"/>
    </location>
</feature>
<dbReference type="Proteomes" id="UP000594262">
    <property type="component" value="Unplaced"/>
</dbReference>
<dbReference type="Pfam" id="PF00858">
    <property type="entry name" value="ASC"/>
    <property type="match status" value="1"/>
</dbReference>
<dbReference type="PANTHER" id="PTHR11690">
    <property type="entry name" value="AMILORIDE-SENSITIVE SODIUM CHANNEL-RELATED"/>
    <property type="match status" value="1"/>
</dbReference>
<dbReference type="InterPro" id="IPR001873">
    <property type="entry name" value="ENaC"/>
</dbReference>
<evidence type="ECO:0000256" key="4">
    <source>
        <dbReference type="ARBA" id="ARBA00022692"/>
    </source>
</evidence>
<dbReference type="GeneID" id="136814309"/>
<feature type="transmembrane region" description="Helical" evidence="12">
    <location>
        <begin position="52"/>
        <end position="72"/>
    </location>
</feature>
<evidence type="ECO:0000256" key="9">
    <source>
        <dbReference type="ARBA" id="ARBA00023201"/>
    </source>
</evidence>
<evidence type="ECO:0000256" key="10">
    <source>
        <dbReference type="ARBA" id="ARBA00023303"/>
    </source>
</evidence>
<comment type="similarity">
    <text evidence="11">Belongs to the amiloride-sensitive sodium channel (TC 1.A.6) family.</text>
</comment>
<keyword evidence="4 11" id="KW-0812">Transmembrane</keyword>
<organism evidence="13 14">
    <name type="scientific">Clytia hemisphaerica</name>
    <dbReference type="NCBI Taxonomy" id="252671"/>
    <lineage>
        <taxon>Eukaryota</taxon>
        <taxon>Metazoa</taxon>
        <taxon>Cnidaria</taxon>
        <taxon>Hydrozoa</taxon>
        <taxon>Hydroidolina</taxon>
        <taxon>Leptothecata</taxon>
        <taxon>Obeliida</taxon>
        <taxon>Clytiidae</taxon>
        <taxon>Clytia</taxon>
    </lineage>
</organism>
<dbReference type="EnsemblMetazoa" id="CLYHEMT025317.1">
    <property type="protein sequence ID" value="CLYHEMP025317.1"/>
    <property type="gene ID" value="CLYHEMG025317"/>
</dbReference>
<protein>
    <submittedName>
        <fullName evidence="13">Uncharacterized protein</fullName>
    </submittedName>
</protein>
<evidence type="ECO:0000256" key="3">
    <source>
        <dbReference type="ARBA" id="ARBA00022461"/>
    </source>
</evidence>
<keyword evidence="14" id="KW-1185">Reference proteome</keyword>